<dbReference type="Proteomes" id="UP000004016">
    <property type="component" value="Unassembled WGS sequence"/>
</dbReference>
<gene>
    <name evidence="2" type="ORF">DORLON_00695</name>
</gene>
<proteinExistence type="predicted"/>
<evidence type="ECO:0000313" key="2">
    <source>
        <dbReference type="EMBL" id="EDM64016.1"/>
    </source>
</evidence>
<evidence type="ECO:0000256" key="1">
    <source>
        <dbReference type="SAM" id="MobiDB-lite"/>
    </source>
</evidence>
<protein>
    <submittedName>
        <fullName evidence="2">Uncharacterized protein</fullName>
    </submittedName>
</protein>
<organism evidence="2 3">
    <name type="scientific">Dorea longicatena DSM 13814</name>
    <dbReference type="NCBI Taxonomy" id="411462"/>
    <lineage>
        <taxon>Bacteria</taxon>
        <taxon>Bacillati</taxon>
        <taxon>Bacillota</taxon>
        <taxon>Clostridia</taxon>
        <taxon>Lachnospirales</taxon>
        <taxon>Lachnospiraceae</taxon>
        <taxon>Dorea</taxon>
    </lineage>
</organism>
<feature type="compositionally biased region" description="Polar residues" evidence="1">
    <location>
        <begin position="1"/>
        <end position="10"/>
    </location>
</feature>
<reference evidence="2 3" key="2">
    <citation type="submission" date="2007-04" db="EMBL/GenBank/DDBJ databases">
        <title>Draft genome sequence of Dorea longicatena (DSM 13814).</title>
        <authorList>
            <person name="Sudarsanam P."/>
            <person name="Ley R."/>
            <person name="Guruge J."/>
            <person name="Turnbaugh P.J."/>
            <person name="Mahowald M."/>
            <person name="Liep D."/>
            <person name="Gordon J."/>
        </authorList>
    </citation>
    <scope>NUCLEOTIDE SEQUENCE [LARGE SCALE GENOMIC DNA]</scope>
    <source>
        <strain evidence="2 3">DSM 13814</strain>
    </source>
</reference>
<reference evidence="2 3" key="1">
    <citation type="submission" date="2007-03" db="EMBL/GenBank/DDBJ databases">
        <authorList>
            <person name="Fulton L."/>
            <person name="Clifton S."/>
            <person name="Fulton B."/>
            <person name="Xu J."/>
            <person name="Minx P."/>
            <person name="Pepin K.H."/>
            <person name="Johnson M."/>
            <person name="Thiruvilangam P."/>
            <person name="Bhonagiri V."/>
            <person name="Nash W.E."/>
            <person name="Mardis E.R."/>
            <person name="Wilson R.K."/>
        </authorList>
    </citation>
    <scope>NUCLEOTIDE SEQUENCE [LARGE SCALE GENOMIC DNA]</scope>
    <source>
        <strain evidence="2 3">DSM 13814</strain>
    </source>
</reference>
<name>A6BEH7_9FIRM</name>
<accession>A6BEH7</accession>
<sequence length="31" mass="3189">MKSASKTGNRSCRCRKAAGEESPGFTGQDAG</sequence>
<feature type="region of interest" description="Disordered" evidence="1">
    <location>
        <begin position="1"/>
        <end position="31"/>
    </location>
</feature>
<dbReference type="AlphaFoldDB" id="A6BEH7"/>
<comment type="caution">
    <text evidence="2">The sequence shown here is derived from an EMBL/GenBank/DDBJ whole genome shotgun (WGS) entry which is preliminary data.</text>
</comment>
<dbReference type="EMBL" id="AAXB02000002">
    <property type="protein sequence ID" value="EDM64016.1"/>
    <property type="molecule type" value="Genomic_DNA"/>
</dbReference>
<dbReference type="HOGENOM" id="CLU_3396242_0_0_9"/>
<evidence type="ECO:0000313" key="3">
    <source>
        <dbReference type="Proteomes" id="UP000004016"/>
    </source>
</evidence>